<evidence type="ECO:0000256" key="1">
    <source>
        <dbReference type="ARBA" id="ARBA00000923"/>
    </source>
</evidence>
<evidence type="ECO:0000256" key="15">
    <source>
        <dbReference type="ARBA" id="ARBA00049322"/>
    </source>
</evidence>
<comment type="catalytic activity">
    <reaction evidence="15">
        <text>13-(9Z-hexadecenoyloxy)-octadecanoate + H2O = 13-hydroxy-octadecanoate + (9Z)-hexadecenoate + H(+)</text>
        <dbReference type="Rhea" id="RHEA:52076"/>
        <dbReference type="ChEBI" id="CHEBI:15377"/>
        <dbReference type="ChEBI" id="CHEBI:15378"/>
        <dbReference type="ChEBI" id="CHEBI:32372"/>
        <dbReference type="ChEBI" id="CHEBI:136304"/>
        <dbReference type="ChEBI" id="CHEBI:136315"/>
    </reaction>
    <physiologicalReaction direction="left-to-right" evidence="15">
        <dbReference type="Rhea" id="RHEA:52077"/>
    </physiologicalReaction>
</comment>
<dbReference type="PANTHER" id="PTHR10989:SF16">
    <property type="entry name" value="AT02829P-RELATED"/>
    <property type="match status" value="1"/>
</dbReference>
<feature type="transmembrane region" description="Helical" evidence="17">
    <location>
        <begin position="12"/>
        <end position="38"/>
    </location>
</feature>
<protein>
    <submittedName>
        <fullName evidence="18">Uncharacterized protein</fullName>
    </submittedName>
</protein>
<comment type="subcellular location">
    <subcellularLocation>
        <location evidence="2">Endomembrane system</location>
        <topology evidence="2">Multi-pass membrane protein</topology>
    </subcellularLocation>
</comment>
<dbReference type="GO" id="GO:0016020">
    <property type="term" value="C:membrane"/>
    <property type="evidence" value="ECO:0007669"/>
    <property type="project" value="InterPro"/>
</dbReference>
<comment type="catalytic activity">
    <reaction evidence="11">
        <text>12-(9Z-octadecenoyloxy)-octadecanoate + H2O = 12-hydroxyoctadecanoate + (9Z)-octadecenoate + H(+)</text>
        <dbReference type="Rhea" id="RHEA:52060"/>
        <dbReference type="ChEBI" id="CHEBI:15377"/>
        <dbReference type="ChEBI" id="CHEBI:15378"/>
        <dbReference type="ChEBI" id="CHEBI:30823"/>
        <dbReference type="ChEBI" id="CHEBI:84201"/>
        <dbReference type="ChEBI" id="CHEBI:136302"/>
    </reaction>
    <physiologicalReaction direction="left-to-right" evidence="11">
        <dbReference type="Rhea" id="RHEA:52061"/>
    </physiologicalReaction>
</comment>
<dbReference type="GeneID" id="106674238"/>
<evidence type="ECO:0000256" key="7">
    <source>
        <dbReference type="ARBA" id="ARBA00047368"/>
    </source>
</evidence>
<evidence type="ECO:0000256" key="14">
    <source>
        <dbReference type="ARBA" id="ARBA00049296"/>
    </source>
</evidence>
<comment type="catalytic activity">
    <reaction evidence="16">
        <text>12-(9Z-hexadecenoyloxy)-octadecanoate + H2O = 12-hydroxyoctadecanoate + (9Z)-hexadecenoate + H(+)</text>
        <dbReference type="Rhea" id="RHEA:52072"/>
        <dbReference type="ChEBI" id="CHEBI:15377"/>
        <dbReference type="ChEBI" id="CHEBI:15378"/>
        <dbReference type="ChEBI" id="CHEBI:32372"/>
        <dbReference type="ChEBI" id="CHEBI:84201"/>
        <dbReference type="ChEBI" id="CHEBI:136312"/>
    </reaction>
    <physiologicalReaction direction="left-to-right" evidence="16">
        <dbReference type="Rhea" id="RHEA:52073"/>
    </physiologicalReaction>
</comment>
<comment type="catalytic activity">
    <reaction evidence="12">
        <text>9-(9Z-octadecenoyloxy)-octadecanoate + H2O = 9-hydroxy-octadecanoate + (9Z)-octadecenoate + H(+)</text>
        <dbReference type="Rhea" id="RHEA:52048"/>
        <dbReference type="ChEBI" id="CHEBI:15377"/>
        <dbReference type="ChEBI" id="CHEBI:15378"/>
        <dbReference type="ChEBI" id="CHEBI:30823"/>
        <dbReference type="ChEBI" id="CHEBI:136282"/>
        <dbReference type="ChEBI" id="CHEBI:136286"/>
    </reaction>
    <physiologicalReaction direction="left-to-right" evidence="12">
        <dbReference type="Rhea" id="RHEA:52049"/>
    </physiologicalReaction>
</comment>
<sequence length="285" mass="32733">MEIACERRHKFTFLFASTVVHSLGFFVSSLATVARMYYSIITPGADYFTKFGYALKYVNTLNAVIQSIYHFVALTVDIMINASYTMDAPPMMVTARSIFRSSIAIPVGMFNATMYWIMTLKNPELLGAADYPAWLQHLLTTSSPILLFLDVICCKGESTNLAVALIVIAFLSMSYYVWLHIIYYFTKTWAVPFMTHYALPQKVALYFSFLLLKYVCFLIGWIVNDLLWCEEFVSSIPFLRHYFPANSRLVYRNVSPTSDNLGKLIIHSQSSFLERAYKAKAERKW</sequence>
<dbReference type="PANTHER" id="PTHR10989">
    <property type="entry name" value="ANDROGEN-INDUCED PROTEIN 1-RELATED"/>
    <property type="match status" value="1"/>
</dbReference>
<dbReference type="EnsemblMetazoa" id="XM_014406854.2">
    <property type="protein sequence ID" value="XP_014262340.1"/>
    <property type="gene ID" value="LOC106674238"/>
</dbReference>
<dbReference type="KEGG" id="clec:106674238"/>
<reference evidence="18" key="1">
    <citation type="submission" date="2022-01" db="UniProtKB">
        <authorList>
            <consortium name="EnsemblMetazoa"/>
        </authorList>
    </citation>
    <scope>IDENTIFICATION</scope>
</reference>
<feature type="transmembrane region" description="Helical" evidence="17">
    <location>
        <begin position="161"/>
        <end position="183"/>
    </location>
</feature>
<evidence type="ECO:0000256" key="6">
    <source>
        <dbReference type="ARBA" id="ARBA00023136"/>
    </source>
</evidence>
<evidence type="ECO:0000256" key="11">
    <source>
        <dbReference type="ARBA" id="ARBA00048701"/>
    </source>
</evidence>
<keyword evidence="5 17" id="KW-1133">Transmembrane helix</keyword>
<comment type="catalytic activity">
    <reaction evidence="8">
        <text>13-octadecanoyloxy-octadecanoate + H2O = 13-hydroxy-octadecanoate + octadecanoate + H(+)</text>
        <dbReference type="Rhea" id="RHEA:52084"/>
        <dbReference type="ChEBI" id="CHEBI:15377"/>
        <dbReference type="ChEBI" id="CHEBI:15378"/>
        <dbReference type="ChEBI" id="CHEBI:25629"/>
        <dbReference type="ChEBI" id="CHEBI:136304"/>
        <dbReference type="ChEBI" id="CHEBI:136335"/>
    </reaction>
    <physiologicalReaction direction="left-to-right" evidence="8">
        <dbReference type="Rhea" id="RHEA:52085"/>
    </physiologicalReaction>
</comment>
<dbReference type="Proteomes" id="UP000494040">
    <property type="component" value="Unassembled WGS sequence"/>
</dbReference>
<evidence type="ECO:0000256" key="10">
    <source>
        <dbReference type="ARBA" id="ARBA00048680"/>
    </source>
</evidence>
<organism evidence="18 19">
    <name type="scientific">Cimex lectularius</name>
    <name type="common">Bed bug</name>
    <name type="synonym">Acanthia lectularia</name>
    <dbReference type="NCBI Taxonomy" id="79782"/>
    <lineage>
        <taxon>Eukaryota</taxon>
        <taxon>Metazoa</taxon>
        <taxon>Ecdysozoa</taxon>
        <taxon>Arthropoda</taxon>
        <taxon>Hexapoda</taxon>
        <taxon>Insecta</taxon>
        <taxon>Pterygota</taxon>
        <taxon>Neoptera</taxon>
        <taxon>Paraneoptera</taxon>
        <taxon>Hemiptera</taxon>
        <taxon>Heteroptera</taxon>
        <taxon>Panheteroptera</taxon>
        <taxon>Cimicomorpha</taxon>
        <taxon>Cimicidae</taxon>
        <taxon>Cimex</taxon>
    </lineage>
</organism>
<comment type="catalytic activity">
    <reaction evidence="10">
        <text>12-octadecanoyloxy-octadecanoate + H2O = 12-hydroxyoctadecanoate + octadecanoate + H(+)</text>
        <dbReference type="Rhea" id="RHEA:52080"/>
        <dbReference type="ChEBI" id="CHEBI:15377"/>
        <dbReference type="ChEBI" id="CHEBI:15378"/>
        <dbReference type="ChEBI" id="CHEBI:25629"/>
        <dbReference type="ChEBI" id="CHEBI:84201"/>
        <dbReference type="ChEBI" id="CHEBI:136330"/>
    </reaction>
    <physiologicalReaction direction="left-to-right" evidence="10">
        <dbReference type="Rhea" id="RHEA:52081"/>
    </physiologicalReaction>
</comment>
<proteinExistence type="inferred from homology"/>
<keyword evidence="19" id="KW-1185">Reference proteome</keyword>
<evidence type="ECO:0000256" key="2">
    <source>
        <dbReference type="ARBA" id="ARBA00004127"/>
    </source>
</evidence>
<evidence type="ECO:0000313" key="18">
    <source>
        <dbReference type="EnsemblMetazoa" id="XP_014262340.1"/>
    </source>
</evidence>
<evidence type="ECO:0000256" key="16">
    <source>
        <dbReference type="ARBA" id="ARBA00049428"/>
    </source>
</evidence>
<dbReference type="AlphaFoldDB" id="A0A8I6SDE1"/>
<dbReference type="GO" id="GO:0012505">
    <property type="term" value="C:endomembrane system"/>
    <property type="evidence" value="ECO:0007669"/>
    <property type="project" value="UniProtKB-SubCell"/>
</dbReference>
<feature type="transmembrane region" description="Helical" evidence="17">
    <location>
        <begin position="133"/>
        <end position="154"/>
    </location>
</feature>
<feature type="transmembrane region" description="Helical" evidence="17">
    <location>
        <begin position="68"/>
        <end position="86"/>
    </location>
</feature>
<dbReference type="InterPro" id="IPR006838">
    <property type="entry name" value="ADTRP_AIG1"/>
</dbReference>
<evidence type="ECO:0000256" key="12">
    <source>
        <dbReference type="ARBA" id="ARBA00048800"/>
    </source>
</evidence>
<evidence type="ECO:0000313" key="19">
    <source>
        <dbReference type="Proteomes" id="UP000494040"/>
    </source>
</evidence>
<evidence type="ECO:0000256" key="3">
    <source>
        <dbReference type="ARBA" id="ARBA00009300"/>
    </source>
</evidence>
<keyword evidence="6 17" id="KW-0472">Membrane</keyword>
<feature type="transmembrane region" description="Helical" evidence="17">
    <location>
        <begin position="203"/>
        <end position="223"/>
    </location>
</feature>
<evidence type="ECO:0000256" key="5">
    <source>
        <dbReference type="ARBA" id="ARBA00022989"/>
    </source>
</evidence>
<comment type="catalytic activity">
    <reaction evidence="13">
        <text>9-octadecanoyloxy-octadecanoate + H2O = 9-hydroxy-octadecanoate + octadecanoate + H(+)</text>
        <dbReference type="Rhea" id="RHEA:52096"/>
        <dbReference type="ChEBI" id="CHEBI:15377"/>
        <dbReference type="ChEBI" id="CHEBI:15378"/>
        <dbReference type="ChEBI" id="CHEBI:25629"/>
        <dbReference type="ChEBI" id="CHEBI:136286"/>
        <dbReference type="ChEBI" id="CHEBI:136373"/>
    </reaction>
    <physiologicalReaction direction="left-to-right" evidence="13">
        <dbReference type="Rhea" id="RHEA:52097"/>
    </physiologicalReaction>
</comment>
<comment type="catalytic activity">
    <reaction evidence="1">
        <text>9-(9Z-hexadecenoyloxy)-octadecanoate + H2O = (9Z)-hexadecenoate + 9-hydroxy-octadecanoate + H(+)</text>
        <dbReference type="Rhea" id="RHEA:52068"/>
        <dbReference type="ChEBI" id="CHEBI:15377"/>
        <dbReference type="ChEBI" id="CHEBI:15378"/>
        <dbReference type="ChEBI" id="CHEBI:32372"/>
        <dbReference type="ChEBI" id="CHEBI:136286"/>
        <dbReference type="ChEBI" id="CHEBI:136309"/>
    </reaction>
    <physiologicalReaction direction="left-to-right" evidence="1">
        <dbReference type="Rhea" id="RHEA:52069"/>
    </physiologicalReaction>
</comment>
<evidence type="ECO:0000256" key="4">
    <source>
        <dbReference type="ARBA" id="ARBA00022692"/>
    </source>
</evidence>
<evidence type="ECO:0000256" key="13">
    <source>
        <dbReference type="ARBA" id="ARBA00049221"/>
    </source>
</evidence>
<evidence type="ECO:0000256" key="9">
    <source>
        <dbReference type="ARBA" id="ARBA00047863"/>
    </source>
</evidence>
<evidence type="ECO:0000256" key="8">
    <source>
        <dbReference type="ARBA" id="ARBA00047427"/>
    </source>
</evidence>
<keyword evidence="4 17" id="KW-0812">Transmembrane</keyword>
<comment type="catalytic activity">
    <reaction evidence="14">
        <text>13-(9Z-octadecenoyloxy)-octadecanoate + H2O = 13-hydroxy-octadecanoate + (9Z)-octadecenoate + H(+)</text>
        <dbReference type="Rhea" id="RHEA:52064"/>
        <dbReference type="ChEBI" id="CHEBI:15377"/>
        <dbReference type="ChEBI" id="CHEBI:15378"/>
        <dbReference type="ChEBI" id="CHEBI:30823"/>
        <dbReference type="ChEBI" id="CHEBI:136303"/>
        <dbReference type="ChEBI" id="CHEBI:136304"/>
    </reaction>
    <physiologicalReaction direction="left-to-right" evidence="14">
        <dbReference type="Rhea" id="RHEA:52065"/>
    </physiologicalReaction>
</comment>
<dbReference type="OrthoDB" id="1898221at2759"/>
<accession>A0A8I6SDE1</accession>
<name>A0A8I6SDE1_CIMLE</name>
<evidence type="ECO:0000256" key="17">
    <source>
        <dbReference type="SAM" id="Phobius"/>
    </source>
</evidence>
<feature type="transmembrane region" description="Helical" evidence="17">
    <location>
        <begin position="98"/>
        <end position="118"/>
    </location>
</feature>
<comment type="similarity">
    <text evidence="3">Belongs to the AIG1 family.</text>
</comment>
<dbReference type="RefSeq" id="XP_014262340.1">
    <property type="nucleotide sequence ID" value="XM_014406854.2"/>
</dbReference>
<comment type="catalytic activity">
    <reaction evidence="7">
        <text>12-hexadecanoyloxy-octadecanoate + H2O = 12-hydroxyoctadecanoate + hexadecanoate + H(+)</text>
        <dbReference type="Rhea" id="RHEA:52056"/>
        <dbReference type="ChEBI" id="CHEBI:7896"/>
        <dbReference type="ChEBI" id="CHEBI:15377"/>
        <dbReference type="ChEBI" id="CHEBI:15378"/>
        <dbReference type="ChEBI" id="CHEBI:83677"/>
        <dbReference type="ChEBI" id="CHEBI:84201"/>
    </reaction>
    <physiologicalReaction direction="left-to-right" evidence="7">
        <dbReference type="Rhea" id="RHEA:52057"/>
    </physiologicalReaction>
</comment>
<comment type="catalytic activity">
    <reaction evidence="9">
        <text>9-hexadecanoyloxy-octadecanoate + H2O = 9-hydroxy-octadecanoate + hexadecanoate + H(+)</text>
        <dbReference type="Rhea" id="RHEA:52052"/>
        <dbReference type="ChEBI" id="CHEBI:7896"/>
        <dbReference type="ChEBI" id="CHEBI:15377"/>
        <dbReference type="ChEBI" id="CHEBI:15378"/>
        <dbReference type="ChEBI" id="CHEBI:83670"/>
        <dbReference type="ChEBI" id="CHEBI:136286"/>
    </reaction>
    <physiologicalReaction direction="left-to-right" evidence="9">
        <dbReference type="Rhea" id="RHEA:52053"/>
    </physiologicalReaction>
</comment>
<dbReference type="Pfam" id="PF04750">
    <property type="entry name" value="Far-17a_AIG1"/>
    <property type="match status" value="1"/>
</dbReference>